<evidence type="ECO:0000256" key="5">
    <source>
        <dbReference type="ARBA" id="ARBA00022705"/>
    </source>
</evidence>
<feature type="domain" description="DNA polymerase III delta N-terminal" evidence="9">
    <location>
        <begin position="22"/>
        <end position="142"/>
    </location>
</feature>
<dbReference type="Pfam" id="PF06144">
    <property type="entry name" value="DNA_pol3_delta"/>
    <property type="match status" value="1"/>
</dbReference>
<dbReference type="SUPFAM" id="SSF48019">
    <property type="entry name" value="post-AAA+ oligomerization domain-like"/>
    <property type="match status" value="1"/>
</dbReference>
<evidence type="ECO:0000256" key="6">
    <source>
        <dbReference type="ARBA" id="ARBA00022932"/>
    </source>
</evidence>
<dbReference type="PANTHER" id="PTHR34388">
    <property type="entry name" value="DNA POLYMERASE III SUBUNIT DELTA"/>
    <property type="match status" value="1"/>
</dbReference>
<comment type="catalytic activity">
    <reaction evidence="8">
        <text>DNA(n) + a 2'-deoxyribonucleoside 5'-triphosphate = DNA(n+1) + diphosphate</text>
        <dbReference type="Rhea" id="RHEA:22508"/>
        <dbReference type="Rhea" id="RHEA-COMP:17339"/>
        <dbReference type="Rhea" id="RHEA-COMP:17340"/>
        <dbReference type="ChEBI" id="CHEBI:33019"/>
        <dbReference type="ChEBI" id="CHEBI:61560"/>
        <dbReference type="ChEBI" id="CHEBI:173112"/>
        <dbReference type="EC" id="2.7.7.7"/>
    </reaction>
</comment>
<dbReference type="SUPFAM" id="SSF52540">
    <property type="entry name" value="P-loop containing nucleoside triphosphate hydrolases"/>
    <property type="match status" value="1"/>
</dbReference>
<evidence type="ECO:0000313" key="12">
    <source>
        <dbReference type="Proteomes" id="UP000676917"/>
    </source>
</evidence>
<evidence type="ECO:0000256" key="3">
    <source>
        <dbReference type="ARBA" id="ARBA00022679"/>
    </source>
</evidence>
<comment type="similarity">
    <text evidence="7">Belongs to the DNA polymerase HolA subunit family.</text>
</comment>
<dbReference type="RefSeq" id="WP_212921084.1">
    <property type="nucleotide sequence ID" value="NZ_BORP01000004.1"/>
</dbReference>
<dbReference type="GO" id="GO:0006261">
    <property type="term" value="P:DNA-templated DNA replication"/>
    <property type="evidence" value="ECO:0007669"/>
    <property type="project" value="TreeGrafter"/>
</dbReference>
<evidence type="ECO:0000259" key="10">
    <source>
        <dbReference type="Pfam" id="PF21694"/>
    </source>
</evidence>
<dbReference type="NCBIfam" id="TIGR01128">
    <property type="entry name" value="holA"/>
    <property type="match status" value="1"/>
</dbReference>
<gene>
    <name evidence="11" type="primary">holA</name>
    <name evidence="11" type="ORF">J43TS3_22140</name>
</gene>
<dbReference type="InterPro" id="IPR008921">
    <property type="entry name" value="DNA_pol3_clamp-load_cplx_C"/>
</dbReference>
<dbReference type="EC" id="2.7.7.7" evidence="1"/>
<feature type="domain" description="DNA polymerase III delta subunit-like C-terminal" evidence="10">
    <location>
        <begin position="218"/>
        <end position="333"/>
    </location>
</feature>
<protein>
    <recommendedName>
        <fullName evidence="2">DNA polymerase III subunit delta</fullName>
        <ecNumber evidence="1">2.7.7.7</ecNumber>
    </recommendedName>
</protein>
<comment type="caution">
    <text evidence="11">The sequence shown here is derived from an EMBL/GenBank/DDBJ whole genome shotgun (WGS) entry which is preliminary data.</text>
</comment>
<dbReference type="GO" id="GO:0009360">
    <property type="term" value="C:DNA polymerase III complex"/>
    <property type="evidence" value="ECO:0007669"/>
    <property type="project" value="InterPro"/>
</dbReference>
<accession>A0A919XBL7</accession>
<dbReference type="InterPro" id="IPR048466">
    <property type="entry name" value="DNA_pol3_delta-like_C"/>
</dbReference>
<evidence type="ECO:0000256" key="7">
    <source>
        <dbReference type="ARBA" id="ARBA00034754"/>
    </source>
</evidence>
<dbReference type="Gene3D" id="1.20.272.10">
    <property type="match status" value="1"/>
</dbReference>
<dbReference type="GO" id="GO:0003887">
    <property type="term" value="F:DNA-directed DNA polymerase activity"/>
    <property type="evidence" value="ECO:0007669"/>
    <property type="project" value="UniProtKB-KW"/>
</dbReference>
<proteinExistence type="inferred from homology"/>
<dbReference type="InterPro" id="IPR010372">
    <property type="entry name" value="DNA_pol3_delta_N"/>
</dbReference>
<evidence type="ECO:0000256" key="4">
    <source>
        <dbReference type="ARBA" id="ARBA00022695"/>
    </source>
</evidence>
<evidence type="ECO:0000256" key="2">
    <source>
        <dbReference type="ARBA" id="ARBA00017703"/>
    </source>
</evidence>
<keyword evidence="5" id="KW-0235">DNA replication</keyword>
<keyword evidence="12" id="KW-1185">Reference proteome</keyword>
<dbReference type="GO" id="GO:0003677">
    <property type="term" value="F:DNA binding"/>
    <property type="evidence" value="ECO:0007669"/>
    <property type="project" value="InterPro"/>
</dbReference>
<sequence>MANTYGEAIKQIKQKNIPEVILLYGTENYFIQKIKDLLEKDIHEENIAIYDLLETSIQEVVADAETYPFFGEHKLVIATNANFLTAKSDKLPFEHQVEYLEKYLEMPVDYSTLVLIVPYEKLDERKKVTKALKKKALVAECNPVKEYELAEWIMNLARQLVIQVEKDAIEVIERELSTDLNIIENELEKLALYVGERGTVTKEIAEELISHTVNSSGLRLVDAVIDGDLAKAIRIYKDLEKMKEEPIALIALLAFQFRTIFRVKLLKQKGYSQAQMQKQLGVHPYVIKVAQSREGKFTVNRLQFIMDQLAETDAMMKQGRMEKDIAFELLLYHLVQKKEDVRLG</sequence>
<evidence type="ECO:0000256" key="8">
    <source>
        <dbReference type="ARBA" id="ARBA00049244"/>
    </source>
</evidence>
<dbReference type="PANTHER" id="PTHR34388:SF1">
    <property type="entry name" value="DNA POLYMERASE III SUBUNIT DELTA"/>
    <property type="match status" value="1"/>
</dbReference>
<evidence type="ECO:0000313" key="11">
    <source>
        <dbReference type="EMBL" id="GIO27603.1"/>
    </source>
</evidence>
<keyword evidence="6" id="KW-0239">DNA-directed DNA polymerase</keyword>
<evidence type="ECO:0000259" key="9">
    <source>
        <dbReference type="Pfam" id="PF06144"/>
    </source>
</evidence>
<dbReference type="InterPro" id="IPR027417">
    <property type="entry name" value="P-loop_NTPase"/>
</dbReference>
<dbReference type="Pfam" id="PF21694">
    <property type="entry name" value="DNA_pol3_delta_C"/>
    <property type="match status" value="1"/>
</dbReference>
<organism evidence="11 12">
    <name type="scientific">Ornithinibacillus bavariensis</name>
    <dbReference type="NCBI Taxonomy" id="545502"/>
    <lineage>
        <taxon>Bacteria</taxon>
        <taxon>Bacillati</taxon>
        <taxon>Bacillota</taxon>
        <taxon>Bacilli</taxon>
        <taxon>Bacillales</taxon>
        <taxon>Bacillaceae</taxon>
        <taxon>Ornithinibacillus</taxon>
    </lineage>
</organism>
<name>A0A919XBL7_9BACI</name>
<keyword evidence="3" id="KW-0808">Transferase</keyword>
<evidence type="ECO:0000256" key="1">
    <source>
        <dbReference type="ARBA" id="ARBA00012417"/>
    </source>
</evidence>
<keyword evidence="4" id="KW-0548">Nucleotidyltransferase</keyword>
<dbReference type="Gene3D" id="3.40.50.300">
    <property type="entry name" value="P-loop containing nucleotide triphosphate hydrolases"/>
    <property type="match status" value="1"/>
</dbReference>
<dbReference type="InterPro" id="IPR005790">
    <property type="entry name" value="DNA_polIII_delta"/>
</dbReference>
<reference evidence="11" key="1">
    <citation type="submission" date="2021-03" db="EMBL/GenBank/DDBJ databases">
        <title>Antimicrobial resistance genes in bacteria isolated from Japanese honey, and their potential for conferring macrolide and lincosamide resistance in the American foulbrood pathogen Paenibacillus larvae.</title>
        <authorList>
            <person name="Okamoto M."/>
            <person name="Kumagai M."/>
            <person name="Kanamori H."/>
            <person name="Takamatsu D."/>
        </authorList>
    </citation>
    <scope>NUCLEOTIDE SEQUENCE</scope>
    <source>
        <strain evidence="11">J43TS3</strain>
    </source>
</reference>
<dbReference type="Proteomes" id="UP000676917">
    <property type="component" value="Unassembled WGS sequence"/>
</dbReference>
<dbReference type="EMBL" id="BORP01000004">
    <property type="protein sequence ID" value="GIO27603.1"/>
    <property type="molecule type" value="Genomic_DNA"/>
</dbReference>
<dbReference type="AlphaFoldDB" id="A0A919XBL7"/>
<dbReference type="Gene3D" id="1.10.8.60">
    <property type="match status" value="1"/>
</dbReference>